<proteinExistence type="predicted"/>
<evidence type="ECO:0000313" key="3">
    <source>
        <dbReference type="Proteomes" id="UP000203458"/>
    </source>
</evidence>
<dbReference type="EMBL" id="KJ507100">
    <property type="protein sequence ID" value="AHZ95042.1"/>
    <property type="molecule type" value="Genomic_DNA"/>
</dbReference>
<feature type="coiled-coil region" evidence="1">
    <location>
        <begin position="124"/>
        <end position="151"/>
    </location>
</feature>
<reference evidence="2 3" key="1">
    <citation type="journal article" date="2014" name="J. Basic Microbiol.">
        <title>Isolation and partial characterization of bacteriophages infecting Pseudomonas syringae pv. actinidiae, causal agent of kiwifruit bacterial canker.</title>
        <authorList>
            <person name="Di Lallo G."/>
            <person name="Evangelisti M."/>
            <person name="Mancuso F."/>
            <person name="Ferrante P."/>
            <person name="Marcelletti S."/>
            <person name="Tinari A."/>
            <person name="Superti F."/>
            <person name="Migliore L."/>
            <person name="D'Addabbo P."/>
            <person name="Frezza D."/>
            <person name="Scortichini M."/>
            <person name="Thaller M.C."/>
        </authorList>
    </citation>
    <scope>NUCLEOTIDE SEQUENCE [LARGE SCALE GENOMIC DNA]</scope>
</reference>
<dbReference type="OrthoDB" id="24714at10239"/>
<dbReference type="RefSeq" id="YP_009043562.1">
    <property type="nucleotide sequence ID" value="NC_024365.1"/>
</dbReference>
<dbReference type="KEGG" id="vg:19685450"/>
<sequence length="239" mass="25812">MMNIKFSAVRMEETLQVFKLGEQLTLNGETFDFSRMVDGDTLPRGSVKSRWFDGEVDRQGGVLSLTLILPNPANYSQEQAFPVPLTDVPDGFIVLPDPLPTDGPVEPVLPGPEPVSTIGVVDWAQLITQKMKDAEQAARELSLAKADLAARNSAAAVQIARIQDRIETLGYGIDAGVATEEEEAEAAALAPVLKTWKAYKFALGKVTAQSTWYQAPVWPVAPAIPEIAAAPMLVEEPLA</sequence>
<evidence type="ECO:0000256" key="1">
    <source>
        <dbReference type="SAM" id="Coils"/>
    </source>
</evidence>
<name>A0A059VFX9_9CAUD</name>
<accession>A0A059VFX9</accession>
<evidence type="ECO:0000313" key="2">
    <source>
        <dbReference type="EMBL" id="AHZ95042.1"/>
    </source>
</evidence>
<protein>
    <recommendedName>
        <fullName evidence="4">Tail fiber assembly protein</fullName>
    </recommendedName>
</protein>
<organism evidence="2 3">
    <name type="scientific">Pseudomonas phage phiPSA1</name>
    <dbReference type="NCBI Taxonomy" id="1500757"/>
    <lineage>
        <taxon>Viruses</taxon>
        <taxon>Duplodnaviria</taxon>
        <taxon>Heunggongvirae</taxon>
        <taxon>Uroviricota</taxon>
        <taxon>Caudoviricetes</taxon>
        <taxon>Readingvirus</taxon>
        <taxon>Readingvirus PSA1</taxon>
    </lineage>
</organism>
<keyword evidence="1" id="KW-0175">Coiled coil</keyword>
<dbReference type="Proteomes" id="UP000203458">
    <property type="component" value="Segment"/>
</dbReference>
<keyword evidence="3" id="KW-1185">Reference proteome</keyword>
<evidence type="ECO:0008006" key="4">
    <source>
        <dbReference type="Google" id="ProtNLM"/>
    </source>
</evidence>
<dbReference type="GeneID" id="19685450"/>